<keyword evidence="2" id="KW-0442">Lipid degradation</keyword>
<feature type="transmembrane region" description="Helical" evidence="4">
    <location>
        <begin position="640"/>
        <end position="659"/>
    </location>
</feature>
<evidence type="ECO:0008006" key="9">
    <source>
        <dbReference type="Google" id="ProtNLM"/>
    </source>
</evidence>
<keyword evidence="4" id="KW-0472">Membrane</keyword>
<dbReference type="InterPro" id="IPR016035">
    <property type="entry name" value="Acyl_Trfase/lysoPLipase"/>
</dbReference>
<evidence type="ECO:0000259" key="6">
    <source>
        <dbReference type="Pfam" id="PF01926"/>
    </source>
</evidence>
<dbReference type="PANTHER" id="PTHR24185:SF1">
    <property type="entry name" value="CALCIUM-INDEPENDENT PHOSPHOLIPASE A2-GAMMA"/>
    <property type="match status" value="1"/>
</dbReference>
<dbReference type="Pfam" id="PF01926">
    <property type="entry name" value="MMR_HSR1"/>
    <property type="match status" value="1"/>
</dbReference>
<gene>
    <name evidence="7" type="ORF">AA0119_g10191</name>
</gene>
<evidence type="ECO:0000256" key="2">
    <source>
        <dbReference type="ARBA" id="ARBA00022963"/>
    </source>
</evidence>
<comment type="caution">
    <text evidence="7">The sequence shown here is derived from an EMBL/GenBank/DDBJ whole genome shotgun (WGS) entry which is preliminary data.</text>
</comment>
<evidence type="ECO:0000259" key="5">
    <source>
        <dbReference type="Pfam" id="PF01734"/>
    </source>
</evidence>
<keyword evidence="4" id="KW-1133">Transmembrane helix</keyword>
<name>A0ABY0G1M7_9PLEO</name>
<evidence type="ECO:0000313" key="7">
    <source>
        <dbReference type="EMBL" id="RYN92201.1"/>
    </source>
</evidence>
<feature type="domain" description="G" evidence="6">
    <location>
        <begin position="347"/>
        <end position="412"/>
    </location>
</feature>
<dbReference type="Pfam" id="PF01734">
    <property type="entry name" value="Patatin"/>
    <property type="match status" value="1"/>
</dbReference>
<dbReference type="Gene3D" id="3.40.1090.10">
    <property type="entry name" value="Cytosolic phospholipase A2 catalytic domain"/>
    <property type="match status" value="1"/>
</dbReference>
<dbReference type="InterPro" id="IPR002641">
    <property type="entry name" value="PNPLA_dom"/>
</dbReference>
<dbReference type="InterPro" id="IPR006073">
    <property type="entry name" value="GTP-bd"/>
</dbReference>
<feature type="transmembrane region" description="Helical" evidence="4">
    <location>
        <begin position="665"/>
        <end position="684"/>
    </location>
</feature>
<proteinExistence type="predicted"/>
<reference evidence="8" key="1">
    <citation type="journal article" date="2019" name="bioRxiv">
        <title>Genomics, evolutionary history and diagnostics of the Alternaria alternata species group including apple and Asian pear pathotypes.</title>
        <authorList>
            <person name="Armitage A.D."/>
            <person name="Cockerton H.M."/>
            <person name="Sreenivasaprasad S."/>
            <person name="Woodhall J.W."/>
            <person name="Lane C.R."/>
            <person name="Harrison R.J."/>
            <person name="Clarkson J.P."/>
        </authorList>
    </citation>
    <scope>NUCLEOTIDE SEQUENCE [LARGE SCALE GENOMIC DNA]</scope>
    <source>
        <strain evidence="8">FERA 635</strain>
    </source>
</reference>
<dbReference type="PANTHER" id="PTHR24185">
    <property type="entry name" value="CALCIUM-INDEPENDENT PHOSPHOLIPASE A2-GAMMA"/>
    <property type="match status" value="1"/>
</dbReference>
<feature type="domain" description="PNPLA" evidence="5">
    <location>
        <begin position="9"/>
        <end position="155"/>
    </location>
</feature>
<organism evidence="7 8">
    <name type="scientific">Alternaria tenuissima</name>
    <dbReference type="NCBI Taxonomy" id="119927"/>
    <lineage>
        <taxon>Eukaryota</taxon>
        <taxon>Fungi</taxon>
        <taxon>Dikarya</taxon>
        <taxon>Ascomycota</taxon>
        <taxon>Pezizomycotina</taxon>
        <taxon>Dothideomycetes</taxon>
        <taxon>Pleosporomycetidae</taxon>
        <taxon>Pleosporales</taxon>
        <taxon>Pleosporineae</taxon>
        <taxon>Pleosporaceae</taxon>
        <taxon>Alternaria</taxon>
        <taxon>Alternaria sect. Alternaria</taxon>
        <taxon>Alternaria alternata complex</taxon>
    </lineage>
</organism>
<sequence length="765" mass="86591">MLGRLRMDVDECIEIYKELVKKVFGKPKSSVSRTWVSFAQGNIKPKFESSILEEQIANVVKEKLRAKDPMKVLLYDSARKDDCKVFVCATSHTSTNTTARLRSYKLHGVFGNIPSTIVQAALATSAATGYFDAVEIDGERFADGALLANNPAAEAFEELKSIHRLNNNEVEDRICCFVSIGTGHPGLNPISDKFWEMIRKQLLSILTDTEHTASQFRETHKSLFNTGRAFRFNVIHGMDSVALDDWNSAQEIKAKTRAYLADPGNNNYFNQCGQQLVKAVGFREQLFFQTRRSYYSIASHWRMILWCLLISIATSFLVMAKNASFIEVNAPNYNRQAALDINLPLFAVLGATGVGKSSFITTLGGRHVNTNELPAIGHQLESKTEQCEIYRFESFATGPGYLIDTPGIDESNRTRTDTEIMNLIQNELERVQIYDKMLTGLVYLYDIRQPRVYGSTLNALDTTINMLEYLLGANGVAKITLVTTKWTKEASEAVKKDEERNERMLQDNYWGGPIRCGSTLERYDGTKSSGIDILANLRNRKRRMYPEPSRCRMSIQTPTQEPVIKPEPSHPTRTKGIVDVVSRTFFPPVEDSQQLDATAYVVIHPPWLWTPAWILIGTMYRSYLLLVIEERLRAEKFTGLSRFLHVLCAFYFFTIFQQPAWLGLWAWYVVKAVSIFVTCYATYITIKVDGSPNAEAIVISVLNMAGLVHVPLWLPFWVICIAEGLRFLLILLSCLASFCILAARKDNYTGMPRVSMTEYEKRDSS</sequence>
<dbReference type="EMBL" id="PDXF01000061">
    <property type="protein sequence ID" value="RYN92201.1"/>
    <property type="molecule type" value="Genomic_DNA"/>
</dbReference>
<dbReference type="Gene3D" id="3.40.50.300">
    <property type="entry name" value="P-loop containing nucleotide triphosphate hydrolases"/>
    <property type="match status" value="1"/>
</dbReference>
<dbReference type="SUPFAM" id="SSF52151">
    <property type="entry name" value="FabD/lysophospholipase-like"/>
    <property type="match status" value="1"/>
</dbReference>
<dbReference type="Proteomes" id="UP000293195">
    <property type="component" value="Unassembled WGS sequence"/>
</dbReference>
<keyword evidence="8" id="KW-1185">Reference proteome</keyword>
<protein>
    <recommendedName>
        <fullName evidence="9">PNPLA domain-containing protein</fullName>
    </recommendedName>
</protein>
<dbReference type="CDD" id="cd00882">
    <property type="entry name" value="Ras_like_GTPase"/>
    <property type="match status" value="1"/>
</dbReference>
<dbReference type="SUPFAM" id="SSF52540">
    <property type="entry name" value="P-loop containing nucleoside triphosphate hydrolases"/>
    <property type="match status" value="1"/>
</dbReference>
<dbReference type="InterPro" id="IPR027417">
    <property type="entry name" value="P-loop_NTPase"/>
</dbReference>
<evidence type="ECO:0000256" key="3">
    <source>
        <dbReference type="ARBA" id="ARBA00023098"/>
    </source>
</evidence>
<accession>A0ABY0G1M7</accession>
<keyword evidence="3" id="KW-0443">Lipid metabolism</keyword>
<feature type="transmembrane region" description="Helical" evidence="4">
    <location>
        <begin position="607"/>
        <end position="628"/>
    </location>
</feature>
<feature type="transmembrane region" description="Helical" evidence="4">
    <location>
        <begin position="696"/>
        <end position="719"/>
    </location>
</feature>
<feature type="transmembrane region" description="Helical" evidence="4">
    <location>
        <begin position="725"/>
        <end position="743"/>
    </location>
</feature>
<evidence type="ECO:0000313" key="8">
    <source>
        <dbReference type="Proteomes" id="UP000293195"/>
    </source>
</evidence>
<keyword evidence="1" id="KW-0378">Hydrolase</keyword>
<keyword evidence="4" id="KW-0812">Transmembrane</keyword>
<evidence type="ECO:0000256" key="1">
    <source>
        <dbReference type="ARBA" id="ARBA00022801"/>
    </source>
</evidence>
<evidence type="ECO:0000256" key="4">
    <source>
        <dbReference type="SAM" id="Phobius"/>
    </source>
</evidence>